<dbReference type="Pfam" id="PF09683">
    <property type="entry name" value="Lactococcin_972"/>
    <property type="match status" value="1"/>
</dbReference>
<reference evidence="1 2" key="1">
    <citation type="submission" date="2018-08" db="EMBL/GenBank/DDBJ databases">
        <title>A genome reference for cultivated species of the human gut microbiota.</title>
        <authorList>
            <person name="Zou Y."/>
            <person name="Xue W."/>
            <person name="Luo G."/>
        </authorList>
    </citation>
    <scope>NUCLEOTIDE SEQUENCE [LARGE SCALE GENOMIC DNA]</scope>
    <source>
        <strain evidence="1 2">OF01-3</strain>
    </source>
</reference>
<dbReference type="EMBL" id="QVEU01000002">
    <property type="protein sequence ID" value="RGB77075.1"/>
    <property type="molecule type" value="Genomic_DNA"/>
</dbReference>
<evidence type="ECO:0000313" key="2">
    <source>
        <dbReference type="Proteomes" id="UP000261011"/>
    </source>
</evidence>
<evidence type="ECO:0000313" key="1">
    <source>
        <dbReference type="EMBL" id="RGB77075.1"/>
    </source>
</evidence>
<dbReference type="AlphaFoldDB" id="A0A3E2TJC5"/>
<sequence length="99" mass="11485">MEEVLEEVLNEESEKDPSSKYIMFMLFANTLALAVEEYASNGLWEYGASKRGFGYSNYFNSSYLHHSTVVNPKKIIVLEVLEKQENGQRQDTLKYHQLD</sequence>
<proteinExistence type="predicted"/>
<accession>A0A3E2TJC5</accession>
<dbReference type="InterPro" id="IPR006540">
    <property type="entry name" value="Lactococcin_972"/>
</dbReference>
<gene>
    <name evidence="1" type="ORF">DXA39_02280</name>
</gene>
<dbReference type="Gene3D" id="2.60.40.2850">
    <property type="match status" value="1"/>
</dbReference>
<comment type="caution">
    <text evidence="1">The sequence shown here is derived from an EMBL/GenBank/DDBJ whole genome shotgun (WGS) entry which is preliminary data.</text>
</comment>
<organism evidence="1 2">
    <name type="scientific">Anaerococcus nagyae</name>
    <dbReference type="NCBI Taxonomy" id="1755241"/>
    <lineage>
        <taxon>Bacteria</taxon>
        <taxon>Bacillati</taxon>
        <taxon>Bacillota</taxon>
        <taxon>Tissierellia</taxon>
        <taxon>Tissierellales</taxon>
        <taxon>Peptoniphilaceae</taxon>
        <taxon>Anaerococcus</taxon>
    </lineage>
</organism>
<dbReference type="Proteomes" id="UP000261011">
    <property type="component" value="Unassembled WGS sequence"/>
</dbReference>
<keyword evidence="2" id="KW-1185">Reference proteome</keyword>
<protein>
    <submittedName>
        <fullName evidence="1">Uncharacterized protein</fullName>
    </submittedName>
</protein>
<name>A0A3E2TJC5_9FIRM</name>
<dbReference type="RefSeq" id="WP_117520697.1">
    <property type="nucleotide sequence ID" value="NZ_AP031484.1"/>
</dbReference>